<evidence type="ECO:0000256" key="2">
    <source>
        <dbReference type="ARBA" id="ARBA00004308"/>
    </source>
</evidence>
<dbReference type="GO" id="GO:0005789">
    <property type="term" value="C:endoplasmic reticulum membrane"/>
    <property type="evidence" value="ECO:0007669"/>
    <property type="project" value="UniProtKB-SubCell"/>
</dbReference>
<dbReference type="InterPro" id="IPR001841">
    <property type="entry name" value="Znf_RING"/>
</dbReference>
<dbReference type="CDD" id="cd16745">
    <property type="entry name" value="RING-HC_AtRMA-like"/>
    <property type="match status" value="1"/>
</dbReference>
<keyword evidence="7 11" id="KW-0833">Ubl conjugation pathway</keyword>
<dbReference type="Pfam" id="PF00097">
    <property type="entry name" value="zf-C3HC4"/>
    <property type="match status" value="1"/>
</dbReference>
<proteinExistence type="predicted"/>
<dbReference type="InterPro" id="IPR018957">
    <property type="entry name" value="Znf_C3HC4_RING-type"/>
</dbReference>
<comment type="pathway">
    <text evidence="3 11">Protein modification; protein ubiquitination.</text>
</comment>
<name>A0AAD1ZGY6_9LAMI</name>
<dbReference type="EMBL" id="OU503043">
    <property type="protein sequence ID" value="CAI9766807.1"/>
    <property type="molecule type" value="Genomic_DNA"/>
</dbReference>
<dbReference type="GO" id="GO:0061630">
    <property type="term" value="F:ubiquitin protein ligase activity"/>
    <property type="evidence" value="ECO:0007669"/>
    <property type="project" value="UniProtKB-UniRule"/>
</dbReference>
<dbReference type="InterPro" id="IPR045103">
    <property type="entry name" value="RNF5/RNF185-like"/>
</dbReference>
<dbReference type="SUPFAM" id="SSF57850">
    <property type="entry name" value="RING/U-box"/>
    <property type="match status" value="1"/>
</dbReference>
<evidence type="ECO:0000256" key="1">
    <source>
        <dbReference type="ARBA" id="ARBA00000900"/>
    </source>
</evidence>
<feature type="transmembrane region" description="Helical" evidence="11">
    <location>
        <begin position="187"/>
        <end position="205"/>
    </location>
</feature>
<dbReference type="InterPro" id="IPR017907">
    <property type="entry name" value="Znf_RING_CS"/>
</dbReference>
<evidence type="ECO:0000259" key="13">
    <source>
        <dbReference type="PROSITE" id="PS50089"/>
    </source>
</evidence>
<feature type="domain" description="RING-type" evidence="13">
    <location>
        <begin position="31"/>
        <end position="72"/>
    </location>
</feature>
<gene>
    <name evidence="14" type="ORF">FPE_LOCUS14237</name>
</gene>
<keyword evidence="5 11" id="KW-0479">Metal-binding</keyword>
<dbReference type="Proteomes" id="UP000834106">
    <property type="component" value="Chromosome 8"/>
</dbReference>
<evidence type="ECO:0000256" key="11">
    <source>
        <dbReference type="RuleBase" id="RU369090"/>
    </source>
</evidence>
<dbReference type="PROSITE" id="PS00518">
    <property type="entry name" value="ZF_RING_1"/>
    <property type="match status" value="1"/>
</dbReference>
<dbReference type="SMART" id="SM00184">
    <property type="entry name" value="RING"/>
    <property type="match status" value="1"/>
</dbReference>
<evidence type="ECO:0000256" key="4">
    <source>
        <dbReference type="ARBA" id="ARBA00022679"/>
    </source>
</evidence>
<evidence type="ECO:0000313" key="15">
    <source>
        <dbReference type="Proteomes" id="UP000834106"/>
    </source>
</evidence>
<evidence type="ECO:0000256" key="8">
    <source>
        <dbReference type="ARBA" id="ARBA00022833"/>
    </source>
</evidence>
<dbReference type="GO" id="GO:0006511">
    <property type="term" value="P:ubiquitin-dependent protein catabolic process"/>
    <property type="evidence" value="ECO:0007669"/>
    <property type="project" value="UniProtKB-UniRule"/>
</dbReference>
<dbReference type="GO" id="GO:0008270">
    <property type="term" value="F:zinc ion binding"/>
    <property type="evidence" value="ECO:0007669"/>
    <property type="project" value="UniProtKB-KW"/>
</dbReference>
<comment type="catalytic activity">
    <reaction evidence="1 11">
        <text>S-ubiquitinyl-[E2 ubiquitin-conjugating enzyme]-L-cysteine + [acceptor protein]-L-lysine = [E2 ubiquitin-conjugating enzyme]-L-cysteine + N(6)-ubiquitinyl-[acceptor protein]-L-lysine.</text>
        <dbReference type="EC" id="2.3.2.27"/>
    </reaction>
</comment>
<dbReference type="EC" id="2.3.2.27" evidence="11"/>
<comment type="subcellular location">
    <subcellularLocation>
        <location evidence="2">Endomembrane system</location>
    </subcellularLocation>
    <subcellularLocation>
        <location evidence="11">Endoplasmic reticulum membrane</location>
        <topology evidence="11">Single-pass type IV membrane protein</topology>
    </subcellularLocation>
</comment>
<evidence type="ECO:0000256" key="7">
    <source>
        <dbReference type="ARBA" id="ARBA00022786"/>
    </source>
</evidence>
<keyword evidence="9 11" id="KW-0472">Membrane</keyword>
<evidence type="ECO:0000313" key="14">
    <source>
        <dbReference type="EMBL" id="CAI9766807.1"/>
    </source>
</evidence>
<comment type="domain">
    <text evidence="11">The RING-type zinc finger domain is responsible for E3 ligase activity.</text>
</comment>
<dbReference type="Gene3D" id="3.30.40.10">
    <property type="entry name" value="Zinc/RING finger domain, C3HC4 (zinc finger)"/>
    <property type="match status" value="1"/>
</dbReference>
<comment type="function">
    <text evidence="11">E3 ubiquitin-protein ligase.</text>
</comment>
<dbReference type="PROSITE" id="PS50089">
    <property type="entry name" value="ZF_RING_2"/>
    <property type="match status" value="1"/>
</dbReference>
<keyword evidence="15" id="KW-1185">Reference proteome</keyword>
<dbReference type="InterPro" id="IPR013083">
    <property type="entry name" value="Znf_RING/FYVE/PHD"/>
</dbReference>
<evidence type="ECO:0000256" key="10">
    <source>
        <dbReference type="PROSITE-ProRule" id="PRU00175"/>
    </source>
</evidence>
<evidence type="ECO:0000256" key="9">
    <source>
        <dbReference type="ARBA" id="ARBA00023136"/>
    </source>
</evidence>
<feature type="region of interest" description="Disordered" evidence="12">
    <location>
        <begin position="1"/>
        <end position="23"/>
    </location>
</feature>
<sequence>MLMEAQDSTANACESSSSSGSGSDDCGDFECNICFELAADPIITVCGHLYCWPCLYKWLRLHSRSQGCPVCKALIQEEKLIPLYGRGKIPTDPRSKLVPGVEIPSRPAGQRPGTAPSLEASNISNLVSGFIPAFSQNFGIVQVHGFSNAGEYGATRGYHHRFSRPFRGPEGENLDRESNNVQQANGILKRIHFFVFVLALFALLLL</sequence>
<protein>
    <recommendedName>
        <fullName evidence="11">E3 ubiquitin-protein ligase RMA</fullName>
        <ecNumber evidence="11">2.3.2.27</ecNumber>
    </recommendedName>
    <alternativeName>
        <fullName evidence="11">Protein RING membrane-anchor</fullName>
    </alternativeName>
    <alternativeName>
        <fullName evidence="11">RING-type E3 ubiquitin transferase RMA</fullName>
    </alternativeName>
</protein>
<keyword evidence="6 10" id="KW-0863">Zinc-finger</keyword>
<keyword evidence="8 11" id="KW-0862">Zinc</keyword>
<dbReference type="PANTHER" id="PTHR12313">
    <property type="entry name" value="E3 UBIQUITIN-PROTEIN LIGASE RNF5-RELATED"/>
    <property type="match status" value="1"/>
</dbReference>
<evidence type="ECO:0000256" key="5">
    <source>
        <dbReference type="ARBA" id="ARBA00022723"/>
    </source>
</evidence>
<keyword evidence="11" id="KW-1133">Transmembrane helix</keyword>
<evidence type="ECO:0000256" key="6">
    <source>
        <dbReference type="ARBA" id="ARBA00022771"/>
    </source>
</evidence>
<evidence type="ECO:0000256" key="12">
    <source>
        <dbReference type="SAM" id="MobiDB-lite"/>
    </source>
</evidence>
<feature type="compositionally biased region" description="Polar residues" evidence="12">
    <location>
        <begin position="1"/>
        <end position="14"/>
    </location>
</feature>
<organism evidence="14 15">
    <name type="scientific">Fraxinus pennsylvanica</name>
    <dbReference type="NCBI Taxonomy" id="56036"/>
    <lineage>
        <taxon>Eukaryota</taxon>
        <taxon>Viridiplantae</taxon>
        <taxon>Streptophyta</taxon>
        <taxon>Embryophyta</taxon>
        <taxon>Tracheophyta</taxon>
        <taxon>Spermatophyta</taxon>
        <taxon>Magnoliopsida</taxon>
        <taxon>eudicotyledons</taxon>
        <taxon>Gunneridae</taxon>
        <taxon>Pentapetalae</taxon>
        <taxon>asterids</taxon>
        <taxon>lamiids</taxon>
        <taxon>Lamiales</taxon>
        <taxon>Oleaceae</taxon>
        <taxon>Oleeae</taxon>
        <taxon>Fraxinus</taxon>
    </lineage>
</organism>
<keyword evidence="11" id="KW-0256">Endoplasmic reticulum</keyword>
<evidence type="ECO:0000256" key="3">
    <source>
        <dbReference type="ARBA" id="ARBA00004906"/>
    </source>
</evidence>
<feature type="region of interest" description="Disordered" evidence="12">
    <location>
        <begin position="95"/>
        <end position="114"/>
    </location>
</feature>
<dbReference type="AlphaFoldDB" id="A0AAD1ZGY6"/>
<keyword evidence="4 11" id="KW-0808">Transferase</keyword>
<accession>A0AAD1ZGY6</accession>
<reference evidence="14" key="1">
    <citation type="submission" date="2023-05" db="EMBL/GenBank/DDBJ databases">
        <authorList>
            <person name="Huff M."/>
        </authorList>
    </citation>
    <scope>NUCLEOTIDE SEQUENCE</scope>
</reference>
<keyword evidence="11" id="KW-0812">Transmembrane</keyword>